<evidence type="ECO:0000313" key="3">
    <source>
        <dbReference type="Proteomes" id="UP000235371"/>
    </source>
</evidence>
<evidence type="ECO:0000313" key="2">
    <source>
        <dbReference type="EMBL" id="PMD59231.1"/>
    </source>
</evidence>
<feature type="compositionally biased region" description="Polar residues" evidence="1">
    <location>
        <begin position="109"/>
        <end position="123"/>
    </location>
</feature>
<dbReference type="EMBL" id="KZ613817">
    <property type="protein sequence ID" value="PMD59231.1"/>
    <property type="molecule type" value="Genomic_DNA"/>
</dbReference>
<proteinExistence type="predicted"/>
<dbReference type="RefSeq" id="XP_024736135.1">
    <property type="nucleotide sequence ID" value="XM_024872748.1"/>
</dbReference>
<dbReference type="Proteomes" id="UP000235371">
    <property type="component" value="Unassembled WGS sequence"/>
</dbReference>
<name>A0A2J6T888_9HELO</name>
<reference evidence="2 3" key="1">
    <citation type="submission" date="2016-04" db="EMBL/GenBank/DDBJ databases">
        <title>A degradative enzymes factory behind the ericoid mycorrhizal symbiosis.</title>
        <authorList>
            <consortium name="DOE Joint Genome Institute"/>
            <person name="Martino E."/>
            <person name="Morin E."/>
            <person name="Grelet G."/>
            <person name="Kuo A."/>
            <person name="Kohler A."/>
            <person name="Daghino S."/>
            <person name="Barry K."/>
            <person name="Choi C."/>
            <person name="Cichocki N."/>
            <person name="Clum A."/>
            <person name="Copeland A."/>
            <person name="Hainaut M."/>
            <person name="Haridas S."/>
            <person name="Labutti K."/>
            <person name="Lindquist E."/>
            <person name="Lipzen A."/>
            <person name="Khouja H.-R."/>
            <person name="Murat C."/>
            <person name="Ohm R."/>
            <person name="Olson A."/>
            <person name="Spatafora J."/>
            <person name="Veneault-Fourrey C."/>
            <person name="Henrissat B."/>
            <person name="Grigoriev I."/>
            <person name="Martin F."/>
            <person name="Perotto S."/>
        </authorList>
    </citation>
    <scope>NUCLEOTIDE SEQUENCE [LARGE SCALE GENOMIC DNA]</scope>
    <source>
        <strain evidence="2 3">E</strain>
    </source>
</reference>
<dbReference type="AlphaFoldDB" id="A0A2J6T888"/>
<sequence length="133" mass="15052">MLHLYPSLRNKYFCFSLLLPPFSRQACFLSLLLIKSYGFYVSVPIVVSFNVLKSPSNFESSLRVLFLQLIRSVPARRSCFRGGSGPWYKIHASKTPPPVHYLFSSSADIPSSRESLQPTSTPASKEHRRALEV</sequence>
<feature type="region of interest" description="Disordered" evidence="1">
    <location>
        <begin position="109"/>
        <end position="133"/>
    </location>
</feature>
<gene>
    <name evidence="2" type="ORF">K444DRAFT_427741</name>
</gene>
<dbReference type="InParanoid" id="A0A2J6T888"/>
<organism evidence="2 3">
    <name type="scientific">Hyaloscypha bicolor E</name>
    <dbReference type="NCBI Taxonomy" id="1095630"/>
    <lineage>
        <taxon>Eukaryota</taxon>
        <taxon>Fungi</taxon>
        <taxon>Dikarya</taxon>
        <taxon>Ascomycota</taxon>
        <taxon>Pezizomycotina</taxon>
        <taxon>Leotiomycetes</taxon>
        <taxon>Helotiales</taxon>
        <taxon>Hyaloscyphaceae</taxon>
        <taxon>Hyaloscypha</taxon>
        <taxon>Hyaloscypha bicolor</taxon>
    </lineage>
</organism>
<evidence type="ECO:0000256" key="1">
    <source>
        <dbReference type="SAM" id="MobiDB-lite"/>
    </source>
</evidence>
<dbReference type="GeneID" id="36580828"/>
<accession>A0A2J6T888</accession>
<protein>
    <submittedName>
        <fullName evidence="2">Uncharacterized protein</fullName>
    </submittedName>
</protein>
<keyword evidence="3" id="KW-1185">Reference proteome</keyword>